<reference evidence="1" key="1">
    <citation type="submission" date="2022-10" db="EMBL/GenBank/DDBJ databases">
        <title>Luteolibacter sp. GHJ8, whole genome shotgun sequencing project.</title>
        <authorList>
            <person name="Zhao G."/>
            <person name="Shen L."/>
        </authorList>
    </citation>
    <scope>NUCLEOTIDE SEQUENCE</scope>
    <source>
        <strain evidence="1">GHJ8</strain>
    </source>
</reference>
<dbReference type="EMBL" id="JAPDDR010000006">
    <property type="protein sequence ID" value="MCW1914537.1"/>
    <property type="molecule type" value="Genomic_DNA"/>
</dbReference>
<proteinExistence type="predicted"/>
<dbReference type="InterPro" id="IPR010869">
    <property type="entry name" value="DUF1501"/>
</dbReference>
<name>A0ABT3G4E7_9BACT</name>
<evidence type="ECO:0000313" key="1">
    <source>
        <dbReference type="EMBL" id="MCW1914537.1"/>
    </source>
</evidence>
<keyword evidence="2" id="KW-1185">Reference proteome</keyword>
<dbReference type="Proteomes" id="UP001165653">
    <property type="component" value="Unassembled WGS sequence"/>
</dbReference>
<evidence type="ECO:0000313" key="2">
    <source>
        <dbReference type="Proteomes" id="UP001165653"/>
    </source>
</evidence>
<dbReference type="Pfam" id="PF07394">
    <property type="entry name" value="DUF1501"/>
    <property type="match status" value="1"/>
</dbReference>
<sequence length="480" mass="53305">MNDPFLSEGARRRAFLKAMSASSLAALMSGGARALASEEKIVHPAAKADCCILLWMAGGMAAPETFDPKAYLPFRKGAPVDKILSTFPAIDTTLDGVKISEGLEEIAKLMDRATLIRSHVQPDLGSILHSRHQYHWHTGYVPPQTVAAPHIGAWMARTLGPRNPVMPAFINIGQRLEGIGESEELKAFTTAGFFGAEFGPFNLPYPDEAARSVRPPEGMDPGRFGNRYKLYRKLVDAHPDRDFMSDYQQESMLRSLENAHRLLGSKEKEAFDLTREPKEVLEAYGQGRFGRGCLLARRLAESGARFIEVTTEYIPFIHWDTHENGHETVAKLKQEIDRPIARLIRDLEERRMLDRTLVIIASEFSRDMMIEGVPGSEAKDQARVKSETLENMTHYGLHRHFTGGSSVVMFGGGTKKGYVHGATADERPLIAVKDPVSITDLHATIFTAMGISPKTVYDVEKRPFYATEDGKGRSVDSMFA</sequence>
<accession>A0ABT3G4E7</accession>
<dbReference type="Gene3D" id="3.40.720.10">
    <property type="entry name" value="Alkaline Phosphatase, subunit A"/>
    <property type="match status" value="1"/>
</dbReference>
<protein>
    <submittedName>
        <fullName evidence="1">DUF1501 domain-containing protein</fullName>
    </submittedName>
</protein>
<dbReference type="PANTHER" id="PTHR43737">
    <property type="entry name" value="BLL7424 PROTEIN"/>
    <property type="match status" value="1"/>
</dbReference>
<dbReference type="InterPro" id="IPR017850">
    <property type="entry name" value="Alkaline_phosphatase_core_sf"/>
</dbReference>
<dbReference type="SUPFAM" id="SSF53649">
    <property type="entry name" value="Alkaline phosphatase-like"/>
    <property type="match status" value="1"/>
</dbReference>
<gene>
    <name evidence="1" type="ORF">OJ996_13190</name>
</gene>
<dbReference type="PROSITE" id="PS51318">
    <property type="entry name" value="TAT"/>
    <property type="match status" value="1"/>
</dbReference>
<dbReference type="PANTHER" id="PTHR43737:SF1">
    <property type="entry name" value="DUF1501 DOMAIN-CONTAINING PROTEIN"/>
    <property type="match status" value="1"/>
</dbReference>
<dbReference type="InterPro" id="IPR006311">
    <property type="entry name" value="TAT_signal"/>
</dbReference>
<organism evidence="1 2">
    <name type="scientific">Luteolibacter rhizosphaerae</name>
    <dbReference type="NCBI Taxonomy" id="2989719"/>
    <lineage>
        <taxon>Bacteria</taxon>
        <taxon>Pseudomonadati</taxon>
        <taxon>Verrucomicrobiota</taxon>
        <taxon>Verrucomicrobiia</taxon>
        <taxon>Verrucomicrobiales</taxon>
        <taxon>Verrucomicrobiaceae</taxon>
        <taxon>Luteolibacter</taxon>
    </lineage>
</organism>
<comment type="caution">
    <text evidence="1">The sequence shown here is derived from an EMBL/GenBank/DDBJ whole genome shotgun (WGS) entry which is preliminary data.</text>
</comment>